<comment type="function">
    <text evidence="9">Transcriptional regulator that specifically binds DNA of heat shock promoter elements (HSE).</text>
</comment>
<protein>
    <submittedName>
        <fullName evidence="13">Heat stress transcription factor A-2b-like isoform X1</fullName>
    </submittedName>
</protein>
<dbReference type="InterPro" id="IPR036388">
    <property type="entry name" value="WH-like_DNA-bd_sf"/>
</dbReference>
<evidence type="ECO:0000256" key="2">
    <source>
        <dbReference type="ARBA" id="ARBA00011233"/>
    </source>
</evidence>
<dbReference type="GO" id="GO:0034605">
    <property type="term" value="P:cellular response to heat"/>
    <property type="evidence" value="ECO:0007669"/>
    <property type="project" value="TreeGrafter"/>
</dbReference>
<keyword evidence="4" id="KW-0805">Transcription regulation</keyword>
<evidence type="ECO:0000256" key="3">
    <source>
        <dbReference type="ARBA" id="ARBA00022553"/>
    </source>
</evidence>
<evidence type="ECO:0000259" key="12">
    <source>
        <dbReference type="PROSITE" id="PS00434"/>
    </source>
</evidence>
<dbReference type="GO" id="GO:0005634">
    <property type="term" value="C:nucleus"/>
    <property type="evidence" value="ECO:0007669"/>
    <property type="project" value="UniProtKB-SubCell"/>
</dbReference>
<dbReference type="GO" id="GO:0006357">
    <property type="term" value="P:regulation of transcription by RNA polymerase II"/>
    <property type="evidence" value="ECO:0007669"/>
    <property type="project" value="TreeGrafter"/>
</dbReference>
<evidence type="ECO:0000256" key="1">
    <source>
        <dbReference type="ARBA" id="ARBA00004123"/>
    </source>
</evidence>
<dbReference type="SUPFAM" id="SSF46785">
    <property type="entry name" value="Winged helix' DNA-binding domain"/>
    <property type="match status" value="1"/>
</dbReference>
<comment type="subunit">
    <text evidence="2">Homotrimer.</text>
</comment>
<evidence type="ECO:0000256" key="5">
    <source>
        <dbReference type="ARBA" id="ARBA00023016"/>
    </source>
</evidence>
<proteinExistence type="inferred from homology"/>
<reference evidence="13 14" key="1">
    <citation type="submission" date="2023-10" db="EMBL/GenBank/DDBJ databases">
        <title>Chromosome-scale genome assembly provides insights into flower coloration mechanisms of Canna indica.</title>
        <authorList>
            <person name="Li C."/>
        </authorList>
    </citation>
    <scope>NUCLEOTIDE SEQUENCE [LARGE SCALE GENOMIC DNA]</scope>
    <source>
        <tissue evidence="13">Flower</tissue>
    </source>
</reference>
<evidence type="ECO:0000313" key="14">
    <source>
        <dbReference type="Proteomes" id="UP001327560"/>
    </source>
</evidence>
<keyword evidence="14" id="KW-1185">Reference proteome</keyword>
<dbReference type="Proteomes" id="UP001327560">
    <property type="component" value="Chromosome 7"/>
</dbReference>
<keyword evidence="7" id="KW-0804">Transcription</keyword>
<evidence type="ECO:0000256" key="11">
    <source>
        <dbReference type="SAM" id="MobiDB-lite"/>
    </source>
</evidence>
<dbReference type="PRINTS" id="PR00056">
    <property type="entry name" value="HSFDOMAIN"/>
</dbReference>
<dbReference type="GO" id="GO:0003700">
    <property type="term" value="F:DNA-binding transcription factor activity"/>
    <property type="evidence" value="ECO:0007669"/>
    <property type="project" value="InterPro"/>
</dbReference>
<organism evidence="13 14">
    <name type="scientific">Canna indica</name>
    <name type="common">Indian-shot</name>
    <dbReference type="NCBI Taxonomy" id="4628"/>
    <lineage>
        <taxon>Eukaryota</taxon>
        <taxon>Viridiplantae</taxon>
        <taxon>Streptophyta</taxon>
        <taxon>Embryophyta</taxon>
        <taxon>Tracheophyta</taxon>
        <taxon>Spermatophyta</taxon>
        <taxon>Magnoliopsida</taxon>
        <taxon>Liliopsida</taxon>
        <taxon>Zingiberales</taxon>
        <taxon>Cannaceae</taxon>
        <taxon>Canna</taxon>
    </lineage>
</organism>
<evidence type="ECO:0000313" key="13">
    <source>
        <dbReference type="EMBL" id="WOL12671.1"/>
    </source>
</evidence>
<dbReference type="PANTHER" id="PTHR10015">
    <property type="entry name" value="HEAT SHOCK TRANSCRIPTION FACTOR"/>
    <property type="match status" value="1"/>
</dbReference>
<dbReference type="FunFam" id="1.10.10.10:FF:000367">
    <property type="entry name" value="Heat stress transcription factor A-8"/>
    <property type="match status" value="1"/>
</dbReference>
<gene>
    <name evidence="13" type="ORF">Cni_G21438</name>
</gene>
<comment type="subcellular location">
    <subcellularLocation>
        <location evidence="1">Nucleus</location>
    </subcellularLocation>
</comment>
<dbReference type="PANTHER" id="PTHR10015:SF450">
    <property type="entry name" value="HEAT STRESS TRANSCRIPTION FACTOR A-2E"/>
    <property type="match status" value="1"/>
</dbReference>
<dbReference type="AlphaFoldDB" id="A0AAQ3KUX9"/>
<dbReference type="EMBL" id="CP136896">
    <property type="protein sequence ID" value="WOL12671.1"/>
    <property type="molecule type" value="Genomic_DNA"/>
</dbReference>
<feature type="domain" description="HSF-type DNA-binding" evidence="12">
    <location>
        <begin position="107"/>
        <end position="131"/>
    </location>
</feature>
<dbReference type="GO" id="GO:0000978">
    <property type="term" value="F:RNA polymerase II cis-regulatory region sequence-specific DNA binding"/>
    <property type="evidence" value="ECO:0007669"/>
    <property type="project" value="TreeGrafter"/>
</dbReference>
<dbReference type="SMART" id="SM00415">
    <property type="entry name" value="HSF"/>
    <property type="match status" value="1"/>
</dbReference>
<accession>A0AAQ3KUX9</accession>
<evidence type="ECO:0000256" key="8">
    <source>
        <dbReference type="ARBA" id="ARBA00023242"/>
    </source>
</evidence>
<keyword evidence="5" id="KW-0346">Stress response</keyword>
<keyword evidence="6" id="KW-0238">DNA-binding</keyword>
<evidence type="ECO:0000256" key="7">
    <source>
        <dbReference type="ARBA" id="ARBA00023163"/>
    </source>
</evidence>
<dbReference type="PROSITE" id="PS00434">
    <property type="entry name" value="HSF_DOMAIN"/>
    <property type="match status" value="1"/>
</dbReference>
<keyword evidence="3" id="KW-0597">Phosphoprotein</keyword>
<evidence type="ECO:0000256" key="4">
    <source>
        <dbReference type="ARBA" id="ARBA00023015"/>
    </source>
</evidence>
<keyword evidence="8" id="KW-0539">Nucleus</keyword>
<feature type="compositionally biased region" description="Low complexity" evidence="11">
    <location>
        <begin position="28"/>
        <end position="50"/>
    </location>
</feature>
<feature type="region of interest" description="Disordered" evidence="11">
    <location>
        <begin position="1"/>
        <end position="58"/>
    </location>
</feature>
<feature type="compositionally biased region" description="Low complexity" evidence="11">
    <location>
        <begin position="1"/>
        <end position="15"/>
    </location>
</feature>
<evidence type="ECO:0000256" key="6">
    <source>
        <dbReference type="ARBA" id="ARBA00023125"/>
    </source>
</evidence>
<dbReference type="InterPro" id="IPR036390">
    <property type="entry name" value="WH_DNA-bd_sf"/>
</dbReference>
<name>A0AAQ3KUX9_9LILI</name>
<sequence>MDSGGSSSSFTSRFPRPGPKMEPPGDTSLASSPGAAASSSSSLQLRGGSSHAVPKPLETLGTVPVPPFLSKTYELVDDPALDAVLSWTPAGRSFVVWDPVEFGRAVLPRHFKHNNFSSFVRQLNTYGFHKIDADRWEFAHDDFLRGNRFLLRNINRRRSTQVHQMGIQVGSSTGMEKSGLEEEVHVLKSDKTALMEEIMRLHQEQLATVQQMDSLKLRMQSAEQRQKQMVAFLAKVLKNPEILVHLRQQKEQRRLASPRLKRKLLRQNITSNTDAIGTMDQGVKNRHGFADASSSSTFQDTELNVKKEIPDNILPDLVEKLGLQASGEKLNEGLDQFELDALAPLIEDASIVSLMENYPESLDANLNCVGDEYFLSFSQGINTETVTFDVTSESITPDPNSLDFKGKNVISYSPDATSGVSDYLVSFPDVEESAEGSARDIAIDQEEVWKAVLEAGQRSIAYGIDVWEDIVQDSYMLPDIAAGIEVPWDLNMQTSDDNLDFDKCDIAGFSLHDSGYQSAPKDNPRSIEP</sequence>
<evidence type="ECO:0000256" key="9">
    <source>
        <dbReference type="ARBA" id="ARBA00055032"/>
    </source>
</evidence>
<dbReference type="InterPro" id="IPR000232">
    <property type="entry name" value="HSF_DNA-bd"/>
</dbReference>
<dbReference type="Pfam" id="PF00447">
    <property type="entry name" value="HSF_DNA-bind"/>
    <property type="match status" value="1"/>
</dbReference>
<evidence type="ECO:0000256" key="10">
    <source>
        <dbReference type="ARBA" id="ARBA00061350"/>
    </source>
</evidence>
<dbReference type="Gene3D" id="1.10.10.10">
    <property type="entry name" value="Winged helix-like DNA-binding domain superfamily/Winged helix DNA-binding domain"/>
    <property type="match status" value="1"/>
</dbReference>
<comment type="similarity">
    <text evidence="10">Belongs to the HSF family. Class A subfamily.</text>
</comment>